<dbReference type="AlphaFoldDB" id="A0A8J7C9H3"/>
<organism evidence="2 3">
    <name type="scientific">Iningainema tapete BLCC-T55</name>
    <dbReference type="NCBI Taxonomy" id="2748662"/>
    <lineage>
        <taxon>Bacteria</taxon>
        <taxon>Bacillati</taxon>
        <taxon>Cyanobacteriota</taxon>
        <taxon>Cyanophyceae</taxon>
        <taxon>Nostocales</taxon>
        <taxon>Scytonemataceae</taxon>
        <taxon>Iningainema tapete</taxon>
    </lineage>
</organism>
<name>A0A8J7C9H3_9CYAN</name>
<keyword evidence="1" id="KW-0812">Transmembrane</keyword>
<gene>
    <name evidence="2" type="ORF">ICL16_02230</name>
</gene>
<dbReference type="EMBL" id="JACXAE010000011">
    <property type="protein sequence ID" value="MBD2770970.1"/>
    <property type="molecule type" value="Genomic_DNA"/>
</dbReference>
<reference evidence="2" key="1">
    <citation type="submission" date="2020-09" db="EMBL/GenBank/DDBJ databases">
        <title>Iningainema tapete sp. nov. (Scytonemataceae, Cyanobacteria) from greenhouses in central Florida (USA) produces two types of nodularin with biosynthetic potential for microcystin-LR and anabaenopeptins.</title>
        <authorList>
            <person name="Berthold D.E."/>
            <person name="Lefler F.W."/>
            <person name="Huang I.-S."/>
            <person name="Abdulla H."/>
            <person name="Zimba P.V."/>
            <person name="Laughinghouse H.D. IV."/>
        </authorList>
    </citation>
    <scope>NUCLEOTIDE SEQUENCE</scope>
    <source>
        <strain evidence="2">BLCCT55</strain>
    </source>
</reference>
<keyword evidence="1" id="KW-0472">Membrane</keyword>
<dbReference type="Proteomes" id="UP000629098">
    <property type="component" value="Unassembled WGS sequence"/>
</dbReference>
<keyword evidence="1" id="KW-1133">Transmembrane helix</keyword>
<feature type="transmembrane region" description="Helical" evidence="1">
    <location>
        <begin position="40"/>
        <end position="62"/>
    </location>
</feature>
<evidence type="ECO:0000313" key="2">
    <source>
        <dbReference type="EMBL" id="MBD2770970.1"/>
    </source>
</evidence>
<evidence type="ECO:0000313" key="3">
    <source>
        <dbReference type="Proteomes" id="UP000629098"/>
    </source>
</evidence>
<comment type="caution">
    <text evidence="2">The sequence shown here is derived from an EMBL/GenBank/DDBJ whole genome shotgun (WGS) entry which is preliminary data.</text>
</comment>
<accession>A0A8J7C9H3</accession>
<sequence length="155" mass="17182">MAITGTLSTTALDLLGVDWDRAIIKAGELLTPNRSTFEKMVLYGSAGTGAGLILIGAGAGIARISLEKTKNDLAKEFLDNWSEFERLKKSCRECRHYKGGGHCSLHIKSKFDCGDREEKQECTSCKYYYGDPLLPCAVHPELKKNCSDWMKKEDA</sequence>
<dbReference type="RefSeq" id="WP_190825270.1">
    <property type="nucleotide sequence ID" value="NZ_CAWPPI010000011.1"/>
</dbReference>
<proteinExistence type="predicted"/>
<evidence type="ECO:0000256" key="1">
    <source>
        <dbReference type="SAM" id="Phobius"/>
    </source>
</evidence>
<keyword evidence="3" id="KW-1185">Reference proteome</keyword>
<protein>
    <submittedName>
        <fullName evidence="2">Uncharacterized protein</fullName>
    </submittedName>
</protein>